<dbReference type="Pfam" id="PF13450">
    <property type="entry name" value="NAD_binding_8"/>
    <property type="match status" value="1"/>
</dbReference>
<dbReference type="PRINTS" id="PR00411">
    <property type="entry name" value="PNDRDTASEI"/>
</dbReference>
<dbReference type="Gene3D" id="3.50.50.60">
    <property type="entry name" value="FAD/NAD(P)-binding domain"/>
    <property type="match status" value="1"/>
</dbReference>
<evidence type="ECO:0000313" key="1">
    <source>
        <dbReference type="EMBL" id="PWN06340.1"/>
    </source>
</evidence>
<dbReference type="RefSeq" id="WP_109647133.1">
    <property type="nucleotide sequence ID" value="NZ_QGGB01000007.1"/>
</dbReference>
<keyword evidence="2" id="KW-1185">Reference proteome</keyword>
<gene>
    <name evidence="1" type="ORF">DDZ15_11000</name>
</gene>
<dbReference type="OrthoDB" id="833207at2"/>
<comment type="caution">
    <text evidence="1">The sequence shown here is derived from an EMBL/GenBank/DDBJ whole genome shotgun (WGS) entry which is preliminary data.</text>
</comment>
<dbReference type="AlphaFoldDB" id="A0A316TPM4"/>
<sequence length="488" mass="53311">MSLTSVTDAYDAVIVGSGPNGLSAAIRLALEGLHVKVFEASDTIGGGMRTKELIQAGFHHDVCSAIHPMAISSPFLKKLPLDQYGLRWIHPDYAAAHPLDDEPAAILSHDLHETAFKLEKDEKRYKSIVTPLVENWDELTKDFLGPLGLPKNPLKMASFGFKGLQPASLYRKRFKTERAQALFAGLAAHSMLPLSSFATSAIGLVFFGTAHTGGWPLPEGGSQSIAGAMASYLKNLGGEIETDMKIERLDQLPESKAVLFDLTPFQVMDIVGDAFPASYVRKLKKFRYGPGAFKIDYILKEPVPWRDPECKKAGTVHLGGTFDEVAESEKQMAGGGHPDKPFVLVAQQSIFDKSRTPDNRHTLWAYCHVPNASTVNMTAAIERQIERFAPGFRDVIEKRRIMNTLDFQLYNSNYVGGDINGGSQDVRQLFSRPVSFTSPYATPANGIYFCSSSTPPGGGVHGMCGYHAATHALKQEFGIAGSDLKFTI</sequence>
<accession>A0A316TPM4</accession>
<dbReference type="Proteomes" id="UP000245533">
    <property type="component" value="Unassembled WGS sequence"/>
</dbReference>
<dbReference type="PANTHER" id="PTHR10668:SF105">
    <property type="entry name" value="DEHYDROGENASE-RELATED"/>
    <property type="match status" value="1"/>
</dbReference>
<protein>
    <submittedName>
        <fullName evidence="1">FAD-dependent oxidoreductase</fullName>
    </submittedName>
</protein>
<dbReference type="EMBL" id="QGGB01000007">
    <property type="protein sequence ID" value="PWN06340.1"/>
    <property type="molecule type" value="Genomic_DNA"/>
</dbReference>
<dbReference type="InterPro" id="IPR036188">
    <property type="entry name" value="FAD/NAD-bd_sf"/>
</dbReference>
<dbReference type="SUPFAM" id="SSF51905">
    <property type="entry name" value="FAD/NAD(P)-binding domain"/>
    <property type="match status" value="1"/>
</dbReference>
<name>A0A316TPM4_9BACT</name>
<proteinExistence type="predicted"/>
<dbReference type="PANTHER" id="PTHR10668">
    <property type="entry name" value="PHYTOENE DEHYDROGENASE"/>
    <property type="match status" value="1"/>
</dbReference>
<reference evidence="1 2" key="1">
    <citation type="submission" date="2018-05" db="EMBL/GenBank/DDBJ databases">
        <title>Rhodohalobacter halophilus gen. nov., sp. nov., a moderately halophilic member of the family Balneolaceae.</title>
        <authorList>
            <person name="Liu Z.-W."/>
        </authorList>
    </citation>
    <scope>NUCLEOTIDE SEQUENCE [LARGE SCALE GENOMIC DNA]</scope>
    <source>
        <strain evidence="1 2">8A47</strain>
    </source>
</reference>
<organism evidence="1 2">
    <name type="scientific">Rhodohalobacter mucosus</name>
    <dbReference type="NCBI Taxonomy" id="2079485"/>
    <lineage>
        <taxon>Bacteria</taxon>
        <taxon>Pseudomonadati</taxon>
        <taxon>Balneolota</taxon>
        <taxon>Balneolia</taxon>
        <taxon>Balneolales</taxon>
        <taxon>Balneolaceae</taxon>
        <taxon>Rhodohalobacter</taxon>
    </lineage>
</organism>
<evidence type="ECO:0000313" key="2">
    <source>
        <dbReference type="Proteomes" id="UP000245533"/>
    </source>
</evidence>